<dbReference type="Pfam" id="PF20415">
    <property type="entry name" value="DUF6699"/>
    <property type="match status" value="1"/>
</dbReference>
<evidence type="ECO:0000256" key="1">
    <source>
        <dbReference type="SAM" id="MobiDB-lite"/>
    </source>
</evidence>
<dbReference type="AlphaFoldDB" id="A0A9P9DBW0"/>
<sequence>MTETENTLSKVDSHVEDPKAQKGHRRASSLAADVFNMADLEKEGKTIKIAPETQKLGWKINTSPSTVEEKDVLKKFLTEPKVRRIDLHFPLGLEVTARNLKGVTIKDALDAIYKQFKKKADDELDAPYLAGFEWDPEECYTRFIVHQKKTGEASAPSKKKKKGANADE</sequence>
<dbReference type="InterPro" id="IPR046522">
    <property type="entry name" value="DUF6699"/>
</dbReference>
<feature type="domain" description="DUF6699" evidence="2">
    <location>
        <begin position="58"/>
        <end position="123"/>
    </location>
</feature>
<name>A0A9P9DBW0_9PLEO</name>
<evidence type="ECO:0000259" key="2">
    <source>
        <dbReference type="Pfam" id="PF20415"/>
    </source>
</evidence>
<evidence type="ECO:0000313" key="3">
    <source>
        <dbReference type="EMBL" id="KAH7116152.1"/>
    </source>
</evidence>
<evidence type="ECO:0000313" key="4">
    <source>
        <dbReference type="Proteomes" id="UP000700596"/>
    </source>
</evidence>
<feature type="region of interest" description="Disordered" evidence="1">
    <location>
        <begin position="1"/>
        <end position="28"/>
    </location>
</feature>
<dbReference type="OrthoDB" id="5363135at2759"/>
<gene>
    <name evidence="3" type="ORF">B0J11DRAFT_584186</name>
</gene>
<feature type="compositionally biased region" description="Polar residues" evidence="1">
    <location>
        <begin position="1"/>
        <end position="10"/>
    </location>
</feature>
<feature type="compositionally biased region" description="Basic and acidic residues" evidence="1">
    <location>
        <begin position="11"/>
        <end position="20"/>
    </location>
</feature>
<comment type="caution">
    <text evidence="3">The sequence shown here is derived from an EMBL/GenBank/DDBJ whole genome shotgun (WGS) entry which is preliminary data.</text>
</comment>
<protein>
    <recommendedName>
        <fullName evidence="2">DUF6699 domain-containing protein</fullName>
    </recommendedName>
</protein>
<reference evidence="3" key="1">
    <citation type="journal article" date="2021" name="Nat. Commun.">
        <title>Genetic determinants of endophytism in the Arabidopsis root mycobiome.</title>
        <authorList>
            <person name="Mesny F."/>
            <person name="Miyauchi S."/>
            <person name="Thiergart T."/>
            <person name="Pickel B."/>
            <person name="Atanasova L."/>
            <person name="Karlsson M."/>
            <person name="Huettel B."/>
            <person name="Barry K.W."/>
            <person name="Haridas S."/>
            <person name="Chen C."/>
            <person name="Bauer D."/>
            <person name="Andreopoulos W."/>
            <person name="Pangilinan J."/>
            <person name="LaButti K."/>
            <person name="Riley R."/>
            <person name="Lipzen A."/>
            <person name="Clum A."/>
            <person name="Drula E."/>
            <person name="Henrissat B."/>
            <person name="Kohler A."/>
            <person name="Grigoriev I.V."/>
            <person name="Martin F.M."/>
            <person name="Hacquard S."/>
        </authorList>
    </citation>
    <scope>NUCLEOTIDE SEQUENCE</scope>
    <source>
        <strain evidence="3">MPI-CAGE-CH-0243</strain>
    </source>
</reference>
<keyword evidence="4" id="KW-1185">Reference proteome</keyword>
<dbReference type="EMBL" id="JAGMWT010000015">
    <property type="protein sequence ID" value="KAH7116152.1"/>
    <property type="molecule type" value="Genomic_DNA"/>
</dbReference>
<proteinExistence type="predicted"/>
<accession>A0A9P9DBW0</accession>
<organism evidence="3 4">
    <name type="scientific">Dendryphion nanum</name>
    <dbReference type="NCBI Taxonomy" id="256645"/>
    <lineage>
        <taxon>Eukaryota</taxon>
        <taxon>Fungi</taxon>
        <taxon>Dikarya</taxon>
        <taxon>Ascomycota</taxon>
        <taxon>Pezizomycotina</taxon>
        <taxon>Dothideomycetes</taxon>
        <taxon>Pleosporomycetidae</taxon>
        <taxon>Pleosporales</taxon>
        <taxon>Torulaceae</taxon>
        <taxon>Dendryphion</taxon>
    </lineage>
</organism>
<dbReference type="Proteomes" id="UP000700596">
    <property type="component" value="Unassembled WGS sequence"/>
</dbReference>
<feature type="region of interest" description="Disordered" evidence="1">
    <location>
        <begin position="148"/>
        <end position="168"/>
    </location>
</feature>
<feature type="compositionally biased region" description="Basic residues" evidence="1">
    <location>
        <begin position="157"/>
        <end position="168"/>
    </location>
</feature>